<name>A0A2Z7CSN8_9LAMI</name>
<evidence type="ECO:0008006" key="3">
    <source>
        <dbReference type="Google" id="ProtNLM"/>
    </source>
</evidence>
<keyword evidence="2" id="KW-1185">Reference proteome</keyword>
<dbReference type="Proteomes" id="UP000250235">
    <property type="component" value="Unassembled WGS sequence"/>
</dbReference>
<reference evidence="1 2" key="1">
    <citation type="journal article" date="2015" name="Proc. Natl. Acad. Sci. U.S.A.">
        <title>The resurrection genome of Boea hygrometrica: A blueprint for survival of dehydration.</title>
        <authorList>
            <person name="Xiao L."/>
            <person name="Yang G."/>
            <person name="Zhang L."/>
            <person name="Yang X."/>
            <person name="Zhao S."/>
            <person name="Ji Z."/>
            <person name="Zhou Q."/>
            <person name="Hu M."/>
            <person name="Wang Y."/>
            <person name="Chen M."/>
            <person name="Xu Y."/>
            <person name="Jin H."/>
            <person name="Xiao X."/>
            <person name="Hu G."/>
            <person name="Bao F."/>
            <person name="Hu Y."/>
            <person name="Wan P."/>
            <person name="Li L."/>
            <person name="Deng X."/>
            <person name="Kuang T."/>
            <person name="Xiang C."/>
            <person name="Zhu J.K."/>
            <person name="Oliver M.J."/>
            <person name="He Y."/>
        </authorList>
    </citation>
    <scope>NUCLEOTIDE SEQUENCE [LARGE SCALE GENOMIC DNA]</scope>
    <source>
        <strain evidence="2">cv. XS01</strain>
    </source>
</reference>
<organism evidence="1 2">
    <name type="scientific">Dorcoceras hygrometricum</name>
    <dbReference type="NCBI Taxonomy" id="472368"/>
    <lineage>
        <taxon>Eukaryota</taxon>
        <taxon>Viridiplantae</taxon>
        <taxon>Streptophyta</taxon>
        <taxon>Embryophyta</taxon>
        <taxon>Tracheophyta</taxon>
        <taxon>Spermatophyta</taxon>
        <taxon>Magnoliopsida</taxon>
        <taxon>eudicotyledons</taxon>
        <taxon>Gunneridae</taxon>
        <taxon>Pentapetalae</taxon>
        <taxon>asterids</taxon>
        <taxon>lamiids</taxon>
        <taxon>Lamiales</taxon>
        <taxon>Gesneriaceae</taxon>
        <taxon>Didymocarpoideae</taxon>
        <taxon>Trichosporeae</taxon>
        <taxon>Loxocarpinae</taxon>
        <taxon>Dorcoceras</taxon>
    </lineage>
</organism>
<protein>
    <recommendedName>
        <fullName evidence="3">Splicing factor 3B subunit 1-like</fullName>
    </recommendedName>
</protein>
<accession>A0A2Z7CSN8</accession>
<dbReference type="AlphaFoldDB" id="A0A2Z7CSN8"/>
<sequence length="393" mass="43747">MTFRVVRTNRYNQDLGLIHSTNGNHLESPNEGSSIDHQVTIHLHAQNITMFPTNETWYFASQMLVSSSGGLILILTAQSTRNEFRIHCDYLMCFMIAIISTITSNIHYEVVDEPVAKVAKKAVTKRRPAPAVVEPAARKKRTTVGRPAPAEDNLAIVTVAHDVEPISVIPAATLKAPRRHTPKRKLVLQEGSDDEIVDNIIHQVISETTQIETRELDLEDLVVMKTTEIEPLVETESRIDISSITNYDEDSSLKGLSNEEGHLIETECEKEKEKEKEIEPVADEGLSLAKIIGSEDTEPLRKVLAHKETVKSDEESLSIDDLLAQIPEDTMLPSTTAAEPTKIKFGLGIEIKRVKDGDWYKANLPQIAISDKGKAPLVEKDEIKGHPLGRCFL</sequence>
<proteinExistence type="predicted"/>
<evidence type="ECO:0000313" key="1">
    <source>
        <dbReference type="EMBL" id="KZV50071.1"/>
    </source>
</evidence>
<gene>
    <name evidence="1" type="ORF">F511_29998</name>
</gene>
<evidence type="ECO:0000313" key="2">
    <source>
        <dbReference type="Proteomes" id="UP000250235"/>
    </source>
</evidence>
<dbReference type="EMBL" id="KQ992556">
    <property type="protein sequence ID" value="KZV50071.1"/>
    <property type="molecule type" value="Genomic_DNA"/>
</dbReference>